<dbReference type="EMBL" id="JABRWO010000002">
    <property type="protein sequence ID" value="MBA2113802.1"/>
    <property type="molecule type" value="Genomic_DNA"/>
</dbReference>
<dbReference type="InterPro" id="IPR020449">
    <property type="entry name" value="Tscrpt_reg_AraC-type_HTH"/>
</dbReference>
<dbReference type="CDD" id="cd01543">
    <property type="entry name" value="PBP1_XylR"/>
    <property type="match status" value="1"/>
</dbReference>
<evidence type="ECO:0000259" key="4">
    <source>
        <dbReference type="PROSITE" id="PS01124"/>
    </source>
</evidence>
<dbReference type="Gene3D" id="3.40.50.2300">
    <property type="match status" value="2"/>
</dbReference>
<evidence type="ECO:0000256" key="3">
    <source>
        <dbReference type="ARBA" id="ARBA00023163"/>
    </source>
</evidence>
<dbReference type="SUPFAM" id="SSF53822">
    <property type="entry name" value="Periplasmic binding protein-like I"/>
    <property type="match status" value="1"/>
</dbReference>
<evidence type="ECO:0000313" key="5">
    <source>
        <dbReference type="EMBL" id="MBA2113802.1"/>
    </source>
</evidence>
<keyword evidence="3" id="KW-0804">Transcription</keyword>
<dbReference type="InterPro" id="IPR018062">
    <property type="entry name" value="HTH_AraC-typ_CS"/>
</dbReference>
<proteinExistence type="predicted"/>
<dbReference type="GO" id="GO:0000976">
    <property type="term" value="F:transcription cis-regulatory region binding"/>
    <property type="evidence" value="ECO:0007669"/>
    <property type="project" value="TreeGrafter"/>
</dbReference>
<dbReference type="InterPro" id="IPR046335">
    <property type="entry name" value="LacI/GalR-like_sensor"/>
</dbReference>
<dbReference type="InterPro" id="IPR028082">
    <property type="entry name" value="Peripla_BP_I"/>
</dbReference>
<dbReference type="Gene3D" id="1.10.10.60">
    <property type="entry name" value="Homeodomain-like"/>
    <property type="match status" value="1"/>
</dbReference>
<name>A0A7V8V2N2_9BACT</name>
<organism evidence="5 6">
    <name type="scientific">Bremerella alba</name>
    <dbReference type="NCBI Taxonomy" id="980252"/>
    <lineage>
        <taxon>Bacteria</taxon>
        <taxon>Pseudomonadati</taxon>
        <taxon>Planctomycetota</taxon>
        <taxon>Planctomycetia</taxon>
        <taxon>Pirellulales</taxon>
        <taxon>Pirellulaceae</taxon>
        <taxon>Bremerella</taxon>
    </lineage>
</organism>
<dbReference type="Pfam" id="PF13377">
    <property type="entry name" value="Peripla_BP_3"/>
    <property type="match status" value="1"/>
</dbReference>
<dbReference type="InterPro" id="IPR018060">
    <property type="entry name" value="HTH_AraC"/>
</dbReference>
<dbReference type="Pfam" id="PF12833">
    <property type="entry name" value="HTH_18"/>
    <property type="match status" value="1"/>
</dbReference>
<dbReference type="SMART" id="SM00342">
    <property type="entry name" value="HTH_ARAC"/>
    <property type="match status" value="1"/>
</dbReference>
<dbReference type="GO" id="GO:0003700">
    <property type="term" value="F:DNA-binding transcription factor activity"/>
    <property type="evidence" value="ECO:0007669"/>
    <property type="project" value="InterPro"/>
</dbReference>
<gene>
    <name evidence="5" type="primary">xylR_9</name>
    <name evidence="5" type="ORF">HOV93_09540</name>
</gene>
<dbReference type="PROSITE" id="PS00041">
    <property type="entry name" value="HTH_ARAC_FAMILY_1"/>
    <property type="match status" value="1"/>
</dbReference>
<keyword evidence="2" id="KW-0238">DNA-binding</keyword>
<evidence type="ECO:0000256" key="1">
    <source>
        <dbReference type="ARBA" id="ARBA00023015"/>
    </source>
</evidence>
<sequence length="400" mass="45133">MSGYAPTNLSMNQSPSRTDYRRVAVLIETDDSWGRAVVSAIGQHARQFHWRILIGPRDSQNRLCLPKGWPGEGVIVHLRTKWLANHVKKFNLPTVDVATMMPGERWVGRVATNDDERAEMAFAHFRERGLQNFACFAPSLGRYSDSRAEIFAQKVRQVGFHCSLFGAKEGQQGWRLENHHVLKWLAELPRPLGVFASDPYPARQLAEICDQGGLRVPDEVAILAGDDDDLLCNLAWPRLSAVQLGCHALGEEASKLLDRLMDGAPIPKETTFISPLRIHSRHSTDILAISDQELLPILEYIHREASRGLQVKELLRKFPVSRRSLEQRFRQHLGRSPAQEIRRVRLDRAKVLLLETTLAISEVSEACGFVSCAHFSTSFQKQFGMAPSDWRTTFGSRLSP</sequence>
<reference evidence="5 6" key="1">
    <citation type="submission" date="2020-05" db="EMBL/GenBank/DDBJ databases">
        <title>Bremerella alba sp. nov., a novel planctomycete isolated from the surface of the macroalga Fucus spiralis.</title>
        <authorList>
            <person name="Godinho O."/>
            <person name="Botelho R."/>
            <person name="Albuquerque L."/>
            <person name="Wiegand S."/>
            <person name="Da Costa M.S."/>
            <person name="Lobo-Da-Cunha A."/>
            <person name="Jogler C."/>
            <person name="Lage O.M."/>
        </authorList>
    </citation>
    <scope>NUCLEOTIDE SEQUENCE [LARGE SCALE GENOMIC DNA]</scope>
    <source>
        <strain evidence="5 6">FF15</strain>
    </source>
</reference>
<keyword evidence="6" id="KW-1185">Reference proteome</keyword>
<comment type="caution">
    <text evidence="5">The sequence shown here is derived from an EMBL/GenBank/DDBJ whole genome shotgun (WGS) entry which is preliminary data.</text>
</comment>
<dbReference type="PANTHER" id="PTHR30146">
    <property type="entry name" value="LACI-RELATED TRANSCRIPTIONAL REPRESSOR"/>
    <property type="match status" value="1"/>
</dbReference>
<evidence type="ECO:0000313" key="6">
    <source>
        <dbReference type="Proteomes" id="UP000551616"/>
    </source>
</evidence>
<dbReference type="Proteomes" id="UP000551616">
    <property type="component" value="Unassembled WGS sequence"/>
</dbReference>
<dbReference type="SUPFAM" id="SSF46689">
    <property type="entry name" value="Homeodomain-like"/>
    <property type="match status" value="1"/>
</dbReference>
<dbReference type="AlphaFoldDB" id="A0A7V8V2N2"/>
<dbReference type="PRINTS" id="PR00032">
    <property type="entry name" value="HTHARAC"/>
</dbReference>
<dbReference type="PANTHER" id="PTHR30146:SF24">
    <property type="entry name" value="XYLOSE OPERON REGULATORY PROTEIN"/>
    <property type="match status" value="1"/>
</dbReference>
<evidence type="ECO:0000256" key="2">
    <source>
        <dbReference type="ARBA" id="ARBA00023125"/>
    </source>
</evidence>
<dbReference type="PROSITE" id="PS01124">
    <property type="entry name" value="HTH_ARAC_FAMILY_2"/>
    <property type="match status" value="1"/>
</dbReference>
<dbReference type="InterPro" id="IPR009057">
    <property type="entry name" value="Homeodomain-like_sf"/>
</dbReference>
<accession>A0A7V8V2N2</accession>
<protein>
    <submittedName>
        <fullName evidence="5">Xylose operon regulatory protein</fullName>
    </submittedName>
</protein>
<keyword evidence="1" id="KW-0805">Transcription regulation</keyword>
<feature type="domain" description="HTH araC/xylS-type" evidence="4">
    <location>
        <begin position="295"/>
        <end position="393"/>
    </location>
</feature>